<dbReference type="GO" id="GO:0000009">
    <property type="term" value="F:alpha-1,6-mannosyltransferase activity"/>
    <property type="evidence" value="ECO:0007669"/>
    <property type="project" value="InterPro"/>
</dbReference>
<dbReference type="AlphaFoldDB" id="A0AAN6DEI5"/>
<dbReference type="GO" id="GO:0000136">
    <property type="term" value="C:mannan polymerase complex"/>
    <property type="evidence" value="ECO:0007669"/>
    <property type="project" value="TreeGrafter"/>
</dbReference>
<dbReference type="Proteomes" id="UP001196530">
    <property type="component" value="Unassembled WGS sequence"/>
</dbReference>
<evidence type="ECO:0008006" key="4">
    <source>
        <dbReference type="Google" id="ProtNLM"/>
    </source>
</evidence>
<proteinExistence type="inferred from homology"/>
<comment type="caution">
    <text evidence="2">The sequence shown here is derived from an EMBL/GenBank/DDBJ whole genome shotgun (WGS) entry which is preliminary data.</text>
</comment>
<dbReference type="SUPFAM" id="SSF53448">
    <property type="entry name" value="Nucleotide-diphospho-sugar transferases"/>
    <property type="match status" value="1"/>
</dbReference>
<organism evidence="2 3">
    <name type="scientific">Pichia angusta</name>
    <name type="common">Yeast</name>
    <name type="synonym">Hansenula polymorpha</name>
    <dbReference type="NCBI Taxonomy" id="870730"/>
    <lineage>
        <taxon>Eukaryota</taxon>
        <taxon>Fungi</taxon>
        <taxon>Dikarya</taxon>
        <taxon>Ascomycota</taxon>
        <taxon>Saccharomycotina</taxon>
        <taxon>Pichiomycetes</taxon>
        <taxon>Pichiales</taxon>
        <taxon>Pichiaceae</taxon>
        <taxon>Ogataea</taxon>
    </lineage>
</organism>
<sequence>MVKSAQRPQLRKRSVLVALLLCLTALFSSFATKLYLTRAPESHELSQTYLYRLQFEASPKYKANPYYEGANPWDVMTTYRRLTRMFPYTKSPGGIPKKIFQMWITPGELDENTIPYPEYRQTWRDKNPDHEYKVLSGEDLKSAVKSAFEHTVPEVWEAMDTMPLMILQSDFSRYLMLFLEGGVWADLDTTCDRPISKWYHNLVDYNIRFVGSVEHDVNDDSWPSLTSRRLQFENWAFTSDRFHPVLAMVIAHVIRMHFTVMYEGNLNMYSDGSDAKACNRLSVIDWTGPGVFTDGIYRYMNKAEEREFVDIDLRRYNAEEELYGPGTGDKINWRGFSGLNAPVIFNNDVCILPKSGFRCTSDFDESVEEYCYLTHHFARSWFSEVE</sequence>
<dbReference type="Pfam" id="PF04488">
    <property type="entry name" value="Gly_transf_sug"/>
    <property type="match status" value="1"/>
</dbReference>
<reference evidence="2" key="1">
    <citation type="journal article" date="2021" name="G3 (Bethesda)">
        <title>Genomic diversity, chromosomal rearrangements, and interspecies hybridization in the ogataea polymorpha species complex.</title>
        <authorList>
            <person name="Hanson S.J."/>
            <person name="Cinneide E.O."/>
            <person name="Salzberg L.I."/>
            <person name="Wolfe K.H."/>
            <person name="McGowan J."/>
            <person name="Fitzpatrick D.A."/>
            <person name="Matlin K."/>
        </authorList>
    </citation>
    <scope>NUCLEOTIDE SEQUENCE</scope>
    <source>
        <strain evidence="2">61-244</strain>
    </source>
</reference>
<dbReference type="PANTHER" id="PTHR31834:SF1">
    <property type="entry name" value="INITIATION-SPECIFIC ALPHA-1,6-MANNOSYLTRANSFERASE"/>
    <property type="match status" value="1"/>
</dbReference>
<dbReference type="EMBL" id="JAHLUX010000008">
    <property type="protein sequence ID" value="KAG7817119.1"/>
    <property type="molecule type" value="Genomic_DNA"/>
</dbReference>
<evidence type="ECO:0000313" key="3">
    <source>
        <dbReference type="Proteomes" id="UP001196530"/>
    </source>
</evidence>
<dbReference type="InterPro" id="IPR039367">
    <property type="entry name" value="Och1-like"/>
</dbReference>
<dbReference type="GO" id="GO:0006487">
    <property type="term" value="P:protein N-linked glycosylation"/>
    <property type="evidence" value="ECO:0007669"/>
    <property type="project" value="TreeGrafter"/>
</dbReference>
<name>A0AAN6DEI5_PICAN</name>
<evidence type="ECO:0000313" key="2">
    <source>
        <dbReference type="EMBL" id="KAG7817119.1"/>
    </source>
</evidence>
<evidence type="ECO:0000256" key="1">
    <source>
        <dbReference type="ARBA" id="ARBA00009003"/>
    </source>
</evidence>
<comment type="similarity">
    <text evidence="1">Belongs to the glycosyltransferase 32 family.</text>
</comment>
<protein>
    <recommendedName>
        <fullName evidence="4">Mannosyltransferase</fullName>
    </recommendedName>
</protein>
<dbReference type="PANTHER" id="PTHR31834">
    <property type="entry name" value="INITIATION-SPECIFIC ALPHA-1,6-MANNOSYLTRANSFERASE"/>
    <property type="match status" value="1"/>
</dbReference>
<dbReference type="Gene3D" id="3.90.550.20">
    <property type="match status" value="1"/>
</dbReference>
<accession>A0AAN6DEI5</accession>
<dbReference type="RefSeq" id="XP_043058548.1">
    <property type="nucleotide sequence ID" value="XM_043204487.1"/>
</dbReference>
<dbReference type="GeneID" id="66127905"/>
<dbReference type="InterPro" id="IPR007577">
    <property type="entry name" value="GlycoTrfase_DXD_sugar-bd_CS"/>
</dbReference>
<dbReference type="InterPro" id="IPR029044">
    <property type="entry name" value="Nucleotide-diphossugar_trans"/>
</dbReference>
<gene>
    <name evidence="2" type="ORF">KL928_003854</name>
</gene>